<organism evidence="1 2">
    <name type="scientific">Panagrolaimus sp. ES5</name>
    <dbReference type="NCBI Taxonomy" id="591445"/>
    <lineage>
        <taxon>Eukaryota</taxon>
        <taxon>Metazoa</taxon>
        <taxon>Ecdysozoa</taxon>
        <taxon>Nematoda</taxon>
        <taxon>Chromadorea</taxon>
        <taxon>Rhabditida</taxon>
        <taxon>Tylenchina</taxon>
        <taxon>Panagrolaimomorpha</taxon>
        <taxon>Panagrolaimoidea</taxon>
        <taxon>Panagrolaimidae</taxon>
        <taxon>Panagrolaimus</taxon>
    </lineage>
</organism>
<evidence type="ECO:0000313" key="2">
    <source>
        <dbReference type="WBParaSite" id="ES5_v2.g20348.t1"/>
    </source>
</evidence>
<dbReference type="Proteomes" id="UP000887579">
    <property type="component" value="Unplaced"/>
</dbReference>
<evidence type="ECO:0000313" key="1">
    <source>
        <dbReference type="Proteomes" id="UP000887579"/>
    </source>
</evidence>
<protein>
    <submittedName>
        <fullName evidence="2">Uncharacterized protein</fullName>
    </submittedName>
</protein>
<reference evidence="2" key="1">
    <citation type="submission" date="2022-11" db="UniProtKB">
        <authorList>
            <consortium name="WormBaseParasite"/>
        </authorList>
    </citation>
    <scope>IDENTIFICATION</scope>
</reference>
<dbReference type="WBParaSite" id="ES5_v2.g20348.t1">
    <property type="protein sequence ID" value="ES5_v2.g20348.t1"/>
    <property type="gene ID" value="ES5_v2.g20348"/>
</dbReference>
<sequence>MSVYDYSGKVVIITGSSSGIGQATAVLFAKSGAFVTIHGRSEDGLKKTKDLILEAGIAEDKVHAVKGSIVDSNVQRALIDETYKTFGRIDVLINNAGGMKSDETDQRSMTVLNYALDVHVKAPIALTELVIPYLEKTKGNIVNISGIGAQMPIPTFPYYSIARAAEDHFTRNYAAILAPKGIRINNINPGLVDTPILSQIQMPSEMLKKLSKFYISQIPLGRIARAEEIASFLAFVASEKASYMTGQCIIVDGGSLIHSQPFKFD</sequence>
<accession>A0AC34FSF6</accession>
<name>A0AC34FSF6_9BILA</name>
<proteinExistence type="predicted"/>